<protein>
    <recommendedName>
        <fullName evidence="5">Enterobactin synthase component D</fullName>
    </recommendedName>
    <alternativeName>
        <fullName evidence="8">4'-phosphopantetheinyl transferase EntD</fullName>
    </alternativeName>
    <alternativeName>
        <fullName evidence="9">Enterochelin synthase D</fullName>
    </alternativeName>
</protein>
<accession>A0A0R3D5I9</accession>
<evidence type="ECO:0000256" key="7">
    <source>
        <dbReference type="ARBA" id="ARBA00023191"/>
    </source>
</evidence>
<evidence type="ECO:0000256" key="11">
    <source>
        <dbReference type="ARBA" id="ARBA00049191"/>
    </source>
</evidence>
<dbReference type="Proteomes" id="UP000051936">
    <property type="component" value="Unassembled WGS sequence"/>
</dbReference>
<evidence type="ECO:0000256" key="1">
    <source>
        <dbReference type="ARBA" id="ARBA00003937"/>
    </source>
</evidence>
<feature type="binding site" evidence="13">
    <location>
        <position position="135"/>
    </location>
    <ligand>
        <name>Mg(2+)</name>
        <dbReference type="ChEBI" id="CHEBI:18420"/>
    </ligand>
</feature>
<feature type="binding site" evidence="12">
    <location>
        <position position="67"/>
    </location>
    <ligand>
        <name>CoA</name>
        <dbReference type="ChEBI" id="CHEBI:57287"/>
    </ligand>
</feature>
<dbReference type="PANTHER" id="PTHR38096:SF1">
    <property type="entry name" value="ENTEROBACTIN SYNTHASE COMPONENT D"/>
    <property type="match status" value="1"/>
</dbReference>
<dbReference type="GO" id="GO:0009366">
    <property type="term" value="C:enterobactin synthetase complex"/>
    <property type="evidence" value="ECO:0007669"/>
    <property type="project" value="InterPro"/>
</dbReference>
<proteinExistence type="inferred from homology"/>
<feature type="binding site" evidence="12">
    <location>
        <begin position="111"/>
        <end position="112"/>
    </location>
    <ligand>
        <name>CoA</name>
        <dbReference type="ChEBI" id="CHEBI:57287"/>
    </ligand>
</feature>
<evidence type="ECO:0000256" key="4">
    <source>
        <dbReference type="ARBA" id="ARBA00011503"/>
    </source>
</evidence>
<comment type="similarity">
    <text evidence="3">Belongs to the P-Pant transferase superfamily. EntD family.</text>
</comment>
<dbReference type="InterPro" id="IPR003542">
    <property type="entry name" value="Enbac_synth_compD-like"/>
</dbReference>
<evidence type="ECO:0000259" key="15">
    <source>
        <dbReference type="Pfam" id="PF17837"/>
    </source>
</evidence>
<keyword evidence="6" id="KW-0808">Transferase</keyword>
<comment type="subunit">
    <text evidence="4">EntB, EntD, EntE, and EntF form a multienzyme complex called enterobactin synthase.</text>
</comment>
<dbReference type="GO" id="GO:0005886">
    <property type="term" value="C:plasma membrane"/>
    <property type="evidence" value="ECO:0007669"/>
    <property type="project" value="TreeGrafter"/>
</dbReference>
<evidence type="ECO:0000313" key="16">
    <source>
        <dbReference type="EMBL" id="KRQ04934.1"/>
    </source>
</evidence>
<dbReference type="PRINTS" id="PR01399">
    <property type="entry name" value="ENTSNTHTASED"/>
</dbReference>
<dbReference type="InterPro" id="IPR008278">
    <property type="entry name" value="4-PPantetheinyl_Trfase_dom"/>
</dbReference>
<dbReference type="GO" id="GO:0000287">
    <property type="term" value="F:magnesium ion binding"/>
    <property type="evidence" value="ECO:0007669"/>
    <property type="project" value="InterPro"/>
</dbReference>
<dbReference type="GO" id="GO:0009239">
    <property type="term" value="P:enterobactin biosynthetic process"/>
    <property type="evidence" value="ECO:0007669"/>
    <property type="project" value="UniProtKB-UniPathway"/>
</dbReference>
<organism evidence="16 17">
    <name type="scientific">Bradyrhizobium manausense</name>
    <dbReference type="NCBI Taxonomy" id="989370"/>
    <lineage>
        <taxon>Bacteria</taxon>
        <taxon>Pseudomonadati</taxon>
        <taxon>Pseudomonadota</taxon>
        <taxon>Alphaproteobacteria</taxon>
        <taxon>Hyphomicrobiales</taxon>
        <taxon>Nitrobacteraceae</taxon>
        <taxon>Bradyrhizobium</taxon>
    </lineage>
</organism>
<name>A0A0R3D5I9_9BRAD</name>
<dbReference type="GO" id="GO:0008897">
    <property type="term" value="F:holo-[acyl-carrier-protein] synthase activity"/>
    <property type="evidence" value="ECO:0007669"/>
    <property type="project" value="InterPro"/>
</dbReference>
<dbReference type="Pfam" id="PF17837">
    <property type="entry name" value="4PPT_N"/>
    <property type="match status" value="1"/>
</dbReference>
<evidence type="ECO:0000256" key="3">
    <source>
        <dbReference type="ARBA" id="ARBA00008342"/>
    </source>
</evidence>
<evidence type="ECO:0000256" key="8">
    <source>
        <dbReference type="ARBA" id="ARBA00029894"/>
    </source>
</evidence>
<feature type="binding site" evidence="13">
    <location>
        <position position="133"/>
    </location>
    <ligand>
        <name>Mg(2+)</name>
        <dbReference type="ChEBI" id="CHEBI:18420"/>
    </ligand>
</feature>
<evidence type="ECO:0000256" key="12">
    <source>
        <dbReference type="PIRSR" id="PIRSR603542-1"/>
    </source>
</evidence>
<dbReference type="InterPro" id="IPR037143">
    <property type="entry name" value="4-PPantetheinyl_Trfase_dom_sf"/>
</dbReference>
<dbReference type="AlphaFoldDB" id="A0A0R3D5I9"/>
<dbReference type="UniPathway" id="UPA00017"/>
<feature type="domain" description="4'-phosphopantetheinyl transferase" evidence="14">
    <location>
        <begin position="129"/>
        <end position="212"/>
    </location>
</feature>
<dbReference type="Pfam" id="PF01648">
    <property type="entry name" value="ACPS"/>
    <property type="match status" value="1"/>
</dbReference>
<keyword evidence="17" id="KW-1185">Reference proteome</keyword>
<evidence type="ECO:0000259" key="14">
    <source>
        <dbReference type="Pfam" id="PF01648"/>
    </source>
</evidence>
<feature type="binding site" evidence="12">
    <location>
        <position position="178"/>
    </location>
    <ligand>
        <name>CoA</name>
        <dbReference type="ChEBI" id="CHEBI:57287"/>
    </ligand>
</feature>
<feature type="domain" description="4'-phosphopantetheinyl transferase N-terminal" evidence="15">
    <location>
        <begin position="56"/>
        <end position="121"/>
    </location>
</feature>
<feature type="binding site" evidence="12">
    <location>
        <position position="133"/>
    </location>
    <ligand>
        <name>CoA</name>
        <dbReference type="ChEBI" id="CHEBI:57287"/>
    </ligand>
</feature>
<evidence type="ECO:0000256" key="9">
    <source>
        <dbReference type="ARBA" id="ARBA00031996"/>
    </source>
</evidence>
<comment type="catalytic activity">
    <reaction evidence="10">
        <text>apo-[aryl-carrier protein] + CoA = holo-[aryl-carrier protein] + adenosine 3',5'-bisphosphate + H(+)</text>
        <dbReference type="Rhea" id="RHEA:48404"/>
        <dbReference type="Rhea" id="RHEA-COMP:15903"/>
        <dbReference type="Rhea" id="RHEA-COMP:17557"/>
        <dbReference type="ChEBI" id="CHEBI:15378"/>
        <dbReference type="ChEBI" id="CHEBI:29999"/>
        <dbReference type="ChEBI" id="CHEBI:57287"/>
        <dbReference type="ChEBI" id="CHEBI:58343"/>
        <dbReference type="ChEBI" id="CHEBI:64479"/>
    </reaction>
</comment>
<evidence type="ECO:0000313" key="17">
    <source>
        <dbReference type="Proteomes" id="UP000051936"/>
    </source>
</evidence>
<reference evidence="16 17" key="1">
    <citation type="submission" date="2015-09" db="EMBL/GenBank/DDBJ databases">
        <title>Draft Genome Sequence of Bradyrhizobium manausense Strain BR 3351T, a Novel Symbiotic Nitrogen-Fixing Alphaproteobacterium Isolated from Brazilian Amazon Rain Forest.</title>
        <authorList>
            <person name="De Araujo J.L."/>
            <person name="Zilli J.E."/>
        </authorList>
    </citation>
    <scope>NUCLEOTIDE SEQUENCE [LARGE SCALE GENOMIC DNA]</scope>
    <source>
        <strain evidence="16 17">BR3351</strain>
    </source>
</reference>
<keyword evidence="13" id="KW-0460">Magnesium</keyword>
<comment type="cofactor">
    <cofactor evidence="13">
        <name>Mg(2+)</name>
        <dbReference type="ChEBI" id="CHEBI:18420"/>
    </cofactor>
</comment>
<dbReference type="Gene3D" id="3.90.470.20">
    <property type="entry name" value="4'-phosphopantetheinyl transferase domain"/>
    <property type="match status" value="1"/>
</dbReference>
<keyword evidence="13" id="KW-0479">Metal-binding</keyword>
<dbReference type="SUPFAM" id="SSF56214">
    <property type="entry name" value="4'-phosphopantetheinyl transferase"/>
    <property type="match status" value="1"/>
</dbReference>
<evidence type="ECO:0000256" key="2">
    <source>
        <dbReference type="ARBA" id="ARBA00004993"/>
    </source>
</evidence>
<comment type="caution">
    <text evidence="16">The sequence shown here is derived from an EMBL/GenBank/DDBJ whole genome shotgun (WGS) entry which is preliminary data.</text>
</comment>
<feature type="binding site" evidence="12">
    <location>
        <position position="188"/>
    </location>
    <ligand>
        <name>CoA</name>
        <dbReference type="ChEBI" id="CHEBI:57287"/>
    </ligand>
</feature>
<evidence type="ECO:0000256" key="13">
    <source>
        <dbReference type="PIRSR" id="PIRSR603542-2"/>
    </source>
</evidence>
<comment type="pathway">
    <text evidence="2">Siderophore biosynthesis; enterobactin biosynthesis.</text>
</comment>
<dbReference type="EMBL" id="LJYG01000105">
    <property type="protein sequence ID" value="KRQ04934.1"/>
    <property type="molecule type" value="Genomic_DNA"/>
</dbReference>
<feature type="binding site" evidence="12">
    <location>
        <position position="174"/>
    </location>
    <ligand>
        <name>CoA</name>
        <dbReference type="ChEBI" id="CHEBI:57287"/>
    </ligand>
</feature>
<keyword evidence="7" id="KW-0259">Enterobactin biosynthesis</keyword>
<feature type="binding site" evidence="12">
    <location>
        <position position="75"/>
    </location>
    <ligand>
        <name>CoA</name>
        <dbReference type="ChEBI" id="CHEBI:57287"/>
    </ligand>
</feature>
<evidence type="ECO:0000256" key="5">
    <source>
        <dbReference type="ARBA" id="ARBA00019087"/>
    </source>
</evidence>
<dbReference type="InterPro" id="IPR041354">
    <property type="entry name" value="4PPT_N"/>
</dbReference>
<evidence type="ECO:0000256" key="10">
    <source>
        <dbReference type="ARBA" id="ARBA00049176"/>
    </source>
</evidence>
<comment type="catalytic activity">
    <reaction evidence="11">
        <text>apo-[peptidyl-carrier protein] + CoA = holo-[peptidyl-carrier protein] + adenosine 3',5'-bisphosphate + H(+)</text>
        <dbReference type="Rhea" id="RHEA:46228"/>
        <dbReference type="Rhea" id="RHEA-COMP:11479"/>
        <dbReference type="Rhea" id="RHEA-COMP:11480"/>
        <dbReference type="ChEBI" id="CHEBI:15378"/>
        <dbReference type="ChEBI" id="CHEBI:29999"/>
        <dbReference type="ChEBI" id="CHEBI:57287"/>
        <dbReference type="ChEBI" id="CHEBI:58343"/>
        <dbReference type="ChEBI" id="CHEBI:64479"/>
    </reaction>
</comment>
<gene>
    <name evidence="16" type="ORF">AOQ71_29235</name>
</gene>
<feature type="binding site" evidence="13">
    <location>
        <position position="134"/>
    </location>
    <ligand>
        <name>Mg(2+)</name>
        <dbReference type="ChEBI" id="CHEBI:18420"/>
    </ligand>
</feature>
<comment type="function">
    <text evidence="1">Involved in the biosynthesis of the siderophore enterobactin (enterochelin), which is a macrocyclic trimeric lactone of N-(2,3-dihydroxybenzoyl)-serine. The serine trilactone serves as a scaffolding for the three catechol functionalities that provide hexadentate coordination for the tightly ligated iron(2+) atoms. Plays an essential role in the assembly of the enterobactin by catalyzing the transfer of the 4'-phosphopantetheine (Ppant) moiety from coenzyme A to the apo-domains of both EntB (ArCP domain) and EntF (PCP domain) to yield their holo-forms which make them competent for the activation of 2,3-dihydroxybenzoate (DHB) and L-serine, respectively.</text>
</comment>
<dbReference type="PANTHER" id="PTHR38096">
    <property type="entry name" value="ENTEROBACTIN SYNTHASE COMPONENT D"/>
    <property type="match status" value="1"/>
</dbReference>
<dbReference type="STRING" id="989370.AOQ71_29235"/>
<evidence type="ECO:0000256" key="6">
    <source>
        <dbReference type="ARBA" id="ARBA00022679"/>
    </source>
</evidence>
<sequence length="241" mass="26199">MSYLRGSTRPEMATYEAPEISDSLEHLGVWLSAVVPQDIAIAIDRISSSTAFDAAEQAVVARAVSLRRDEFVTGRRLAREALARLGSGAVSLPPDQNRVPQWPDGFVGTISHSGKLCAALVGHARNLAGLGIDIEQRTNINPDIEPLICRPDEAELDEEDGATDLMLLRFVAKEAFFKAYFPATRHFLDFLDVQVSIDRGSNSFVARLMKASSPSLSGSRTFVGRCAALEGCAVAVIWMTY</sequence>